<gene>
    <name evidence="1" type="ORF">A2968_03175</name>
</gene>
<evidence type="ECO:0000313" key="2">
    <source>
        <dbReference type="Proteomes" id="UP000176228"/>
    </source>
</evidence>
<accession>A0A1F6BB68</accession>
<dbReference type="Gene3D" id="3.10.450.620">
    <property type="entry name" value="JHP933, nucleotidyltransferase-like core domain"/>
    <property type="match status" value="1"/>
</dbReference>
<protein>
    <recommendedName>
        <fullName evidence="3">Nucleotidyl transferase AbiEii/AbiGii toxin family protein</fullName>
    </recommendedName>
</protein>
<organism evidence="1 2">
    <name type="scientific">Candidatus Gottesmanbacteria bacterium RIFCSPLOWO2_01_FULL_42_22</name>
    <dbReference type="NCBI Taxonomy" id="1798391"/>
    <lineage>
        <taxon>Bacteria</taxon>
        <taxon>Candidatus Gottesmaniibacteriota</taxon>
    </lineage>
</organism>
<dbReference type="InterPro" id="IPR014942">
    <property type="entry name" value="AbiEii"/>
</dbReference>
<dbReference type="Proteomes" id="UP000176228">
    <property type="component" value="Unassembled WGS sequence"/>
</dbReference>
<reference evidence="1 2" key="1">
    <citation type="journal article" date="2016" name="Nat. Commun.">
        <title>Thousands of microbial genomes shed light on interconnected biogeochemical processes in an aquifer system.</title>
        <authorList>
            <person name="Anantharaman K."/>
            <person name="Brown C.T."/>
            <person name="Hug L.A."/>
            <person name="Sharon I."/>
            <person name="Castelle C.J."/>
            <person name="Probst A.J."/>
            <person name="Thomas B.C."/>
            <person name="Singh A."/>
            <person name="Wilkins M.J."/>
            <person name="Karaoz U."/>
            <person name="Brodie E.L."/>
            <person name="Williams K.H."/>
            <person name="Hubbard S.S."/>
            <person name="Banfield J.F."/>
        </authorList>
    </citation>
    <scope>NUCLEOTIDE SEQUENCE [LARGE SCALE GENOMIC DNA]</scope>
</reference>
<dbReference type="Pfam" id="PF08843">
    <property type="entry name" value="AbiEii"/>
    <property type="match status" value="1"/>
</dbReference>
<proteinExistence type="predicted"/>
<dbReference type="AlphaFoldDB" id="A0A1F6BB68"/>
<dbReference type="EMBL" id="MFJU01000035">
    <property type="protein sequence ID" value="OGG34150.1"/>
    <property type="molecule type" value="Genomic_DNA"/>
</dbReference>
<sequence length="225" mass="26589">MILTPQQETILDIFAGSGLSEKFYWTGGTLLSHYYLKHRYSYDLDFFSDSPFSYQDLANFLTAVKKSLKIEELEEVKIHDRWEFVIHATKPETRFEFVHYNHEKKRLAKLIKYRGLLIDSLPDMAANKTMALIDRNHSKDLYDVYILLKRKKFTVPELLTLVHNKFGVHFDDFIFWSECAKALKKLPELKPYFTEKSEQKQGKIIKDVRSFFLEEGANYLSKRIG</sequence>
<name>A0A1F6BB68_9BACT</name>
<comment type="caution">
    <text evidence="1">The sequence shown here is derived from an EMBL/GenBank/DDBJ whole genome shotgun (WGS) entry which is preliminary data.</text>
</comment>
<evidence type="ECO:0008006" key="3">
    <source>
        <dbReference type="Google" id="ProtNLM"/>
    </source>
</evidence>
<dbReference type="STRING" id="1798391.A2968_03175"/>
<evidence type="ECO:0000313" key="1">
    <source>
        <dbReference type="EMBL" id="OGG34150.1"/>
    </source>
</evidence>